<dbReference type="VEuPathDB" id="FungiDB:FOMG_09991"/>
<dbReference type="VEuPathDB" id="FungiDB:FOC4_g10006370"/>
<dbReference type="VEuPathDB" id="FungiDB:HZS61_016089"/>
<reference evidence="4 5" key="1">
    <citation type="journal article" date="2018" name="Sci. Rep.">
        <title>Characterisation of pathogen-specific regions and novel effector candidates in Fusarium oxysporum f. sp. cepae.</title>
        <authorList>
            <person name="Armitage A.D."/>
            <person name="Taylor A."/>
            <person name="Sobczyk M.K."/>
            <person name="Baxter L."/>
            <person name="Greenfield B.P."/>
            <person name="Bates H.J."/>
            <person name="Wilson F."/>
            <person name="Jackson A.C."/>
            <person name="Ott S."/>
            <person name="Harrison R.J."/>
            <person name="Clarkson J.P."/>
        </authorList>
    </citation>
    <scope>NUCLEOTIDE SEQUENCE [LARGE SCALE GENOMIC DNA]</scope>
    <source>
        <strain evidence="4 5">Fo_A28</strain>
    </source>
</reference>
<dbReference type="GO" id="GO:0000009">
    <property type="term" value="F:alpha-1,6-mannosyltransferase activity"/>
    <property type="evidence" value="ECO:0007669"/>
    <property type="project" value="InterPro"/>
</dbReference>
<dbReference type="GO" id="GO:0000136">
    <property type="term" value="C:mannan polymerase complex"/>
    <property type="evidence" value="ECO:0007669"/>
    <property type="project" value="TreeGrafter"/>
</dbReference>
<organism evidence="4 5">
    <name type="scientific">Fusarium oxysporum</name>
    <name type="common">Fusarium vascular wilt</name>
    <dbReference type="NCBI Taxonomy" id="5507"/>
    <lineage>
        <taxon>Eukaryota</taxon>
        <taxon>Fungi</taxon>
        <taxon>Dikarya</taxon>
        <taxon>Ascomycota</taxon>
        <taxon>Pezizomycotina</taxon>
        <taxon>Sordariomycetes</taxon>
        <taxon>Hypocreomycetidae</taxon>
        <taxon>Hypocreales</taxon>
        <taxon>Nectriaceae</taxon>
        <taxon>Fusarium</taxon>
        <taxon>Fusarium oxysporum species complex</taxon>
    </lineage>
</organism>
<dbReference type="VEuPathDB" id="FungiDB:FOC4_g10006371"/>
<proteinExistence type="predicted"/>
<sequence length="621" mass="69578">MAADSWNPRILPWVELWLEDSIYVDRGPSMAYLFWDDTGMRALVEEFENDFLERYDTLLTPVERSDVFRILYGDLDTELIQHPATWISGSDMATWTDPKTGKAHGYYNTSVTPDYETPVVSLLWGLEADNDPESDAYWRQSYTYPQQLSQWAFAAAPQHPVFERYMDNLRNYTKDNEPTAQNSDPLKRTGPAAVTLATKSWLEDHVGFRWASLTGLKDGGKSKLVHDILILPITGFHHGSRNDVMGRKPITDPAARLCHHGTGLWKHFNFEGEYGKIEPKLQLNREYSGRSKMAEVLGVVSGAAGLLSLAIEVTKLSYTYIASVRGAPKSLTSYIGELATLTSVLLQLDDLIQARRVNSQNSQILSKALNDCQQEVEHLKAKLERKVSYGRIKAKVAALAWPLSESELQDKVNMLHRYNGIFSSALQADSFALVLRDVKSGNLPGTAIASHFFSSSRPKESVSNVLRSLIAQALHSCPIIPQEALALYEKGSQNLMMTDLINVLAAIAKSMTTCIILDALDECPFLPKLFNILLTLQELGVRIFATARDLPKIRKHFEKKPRVEISATRQDLDFYVNHRLEHGEVDVESIGTELKSDLVSAIVKMAAGRKFNQESSGMLID</sequence>
<protein>
    <submittedName>
        <fullName evidence="4">Uncharacterized protein</fullName>
    </submittedName>
</protein>
<name>A0A420RB20_FUSOX</name>
<dbReference type="VEuPathDB" id="FungiDB:FOXG_13607"/>
<keyword evidence="1" id="KW-0677">Repeat</keyword>
<dbReference type="InterPro" id="IPR056884">
    <property type="entry name" value="NPHP3-like_N"/>
</dbReference>
<gene>
    <name evidence="4" type="ORF">BFJ68_g6620</name>
</gene>
<evidence type="ECO:0000259" key="3">
    <source>
        <dbReference type="Pfam" id="PF24883"/>
    </source>
</evidence>
<dbReference type="Proteomes" id="UP000285860">
    <property type="component" value="Unassembled WGS sequence"/>
</dbReference>
<dbReference type="AlphaFoldDB" id="A0A420RB20"/>
<dbReference type="VEuPathDB" id="FungiDB:HZS61_016090"/>
<dbReference type="Pfam" id="PF17111">
    <property type="entry name" value="PigL_N"/>
    <property type="match status" value="1"/>
</dbReference>
<dbReference type="Gene3D" id="3.90.550.20">
    <property type="match status" value="1"/>
</dbReference>
<dbReference type="VEuPathDB" id="FungiDB:FOIG_11302"/>
<dbReference type="InterPro" id="IPR031348">
    <property type="entry name" value="PigL_N"/>
</dbReference>
<dbReference type="VEuPathDB" id="FungiDB:FOXG_13608"/>
<dbReference type="Pfam" id="PF24883">
    <property type="entry name" value="NPHP3_N"/>
    <property type="match status" value="1"/>
</dbReference>
<comment type="caution">
    <text evidence="4">The sequence shown here is derived from an EMBL/GenBank/DDBJ whole genome shotgun (WGS) entry which is preliminary data.</text>
</comment>
<dbReference type="PANTHER" id="PTHR31834">
    <property type="entry name" value="INITIATION-SPECIFIC ALPHA-1,6-MANNOSYLTRANSFERASE"/>
    <property type="match status" value="1"/>
</dbReference>
<accession>A0A420RB20</accession>
<dbReference type="GO" id="GO:0006487">
    <property type="term" value="P:protein N-linked glycosylation"/>
    <property type="evidence" value="ECO:0007669"/>
    <property type="project" value="TreeGrafter"/>
</dbReference>
<evidence type="ECO:0000259" key="2">
    <source>
        <dbReference type="Pfam" id="PF17111"/>
    </source>
</evidence>
<dbReference type="EMBL" id="MRCY01000026">
    <property type="protein sequence ID" value="RKL14227.1"/>
    <property type="molecule type" value="Genomic_DNA"/>
</dbReference>
<dbReference type="VEuPathDB" id="FungiDB:FOZG_16353"/>
<dbReference type="PANTHER" id="PTHR31834:SF10">
    <property type="entry name" value="TRANSFERASE, PUTATIVE (AFU_ORTHOLOGUE AFUA_8G02040)-RELATED"/>
    <property type="match status" value="1"/>
</dbReference>
<feature type="domain" description="Nephrocystin 3-like N-terminal" evidence="3">
    <location>
        <begin position="445"/>
        <end position="548"/>
    </location>
</feature>
<evidence type="ECO:0000313" key="5">
    <source>
        <dbReference type="Proteomes" id="UP000285860"/>
    </source>
</evidence>
<evidence type="ECO:0000313" key="4">
    <source>
        <dbReference type="EMBL" id="RKL14227.1"/>
    </source>
</evidence>
<dbReference type="VEuPathDB" id="FungiDB:FOC1_g10003019"/>
<dbReference type="VEuPathDB" id="FungiDB:FOC1_g10003020"/>
<feature type="domain" description="Azaphilone pigments biosynthesis cluster protein L N-terminal" evidence="2">
    <location>
        <begin position="294"/>
        <end position="386"/>
    </location>
</feature>
<evidence type="ECO:0000256" key="1">
    <source>
        <dbReference type="ARBA" id="ARBA00022737"/>
    </source>
</evidence>
<dbReference type="InterPro" id="IPR039367">
    <property type="entry name" value="Och1-like"/>
</dbReference>
<dbReference type="VEuPathDB" id="FungiDB:FOMG_09990"/>